<feature type="region of interest" description="Disordered" evidence="1">
    <location>
        <begin position="1"/>
        <end position="23"/>
    </location>
</feature>
<gene>
    <name evidence="3" type="ORF">KTC_65300</name>
</gene>
<evidence type="ECO:0000259" key="2">
    <source>
        <dbReference type="Pfam" id="PF00326"/>
    </source>
</evidence>
<name>A0A455SXE3_9CHLR</name>
<dbReference type="GO" id="GO:0008236">
    <property type="term" value="F:serine-type peptidase activity"/>
    <property type="evidence" value="ECO:0007669"/>
    <property type="project" value="InterPro"/>
</dbReference>
<dbReference type="InterPro" id="IPR001375">
    <property type="entry name" value="Peptidase_S9_cat"/>
</dbReference>
<dbReference type="Pfam" id="PF00326">
    <property type="entry name" value="Peptidase_S9"/>
    <property type="match status" value="1"/>
</dbReference>
<dbReference type="GO" id="GO:0006508">
    <property type="term" value="P:proteolysis"/>
    <property type="evidence" value="ECO:0007669"/>
    <property type="project" value="InterPro"/>
</dbReference>
<reference evidence="3" key="1">
    <citation type="submission" date="2018-12" db="EMBL/GenBank/DDBJ databases">
        <title>Novel natural products biosynthetic potential of the class Ktedonobacteria.</title>
        <authorList>
            <person name="Zheng Y."/>
            <person name="Saitou A."/>
            <person name="Wang C.M."/>
            <person name="Toyoda A."/>
            <person name="Minakuchi Y."/>
            <person name="Sekiguchi Y."/>
            <person name="Ueda K."/>
            <person name="Takano H."/>
            <person name="Sakai Y."/>
            <person name="Yokota A."/>
            <person name="Yabe S."/>
        </authorList>
    </citation>
    <scope>NUCLEOTIDE SEQUENCE</scope>
    <source>
        <strain evidence="3">COM3</strain>
    </source>
</reference>
<dbReference type="InterPro" id="IPR029058">
    <property type="entry name" value="AB_hydrolase_fold"/>
</dbReference>
<feature type="compositionally biased region" description="Basic and acidic residues" evidence="1">
    <location>
        <begin position="1"/>
        <end position="11"/>
    </location>
</feature>
<evidence type="ECO:0000313" key="3">
    <source>
        <dbReference type="EMBL" id="BBH91779.1"/>
    </source>
</evidence>
<dbReference type="EMBL" id="AP019376">
    <property type="protein sequence ID" value="BBH91779.1"/>
    <property type="molecule type" value="Genomic_DNA"/>
</dbReference>
<proteinExistence type="predicted"/>
<dbReference type="SUPFAM" id="SSF53474">
    <property type="entry name" value="alpha/beta-Hydrolases"/>
    <property type="match status" value="1"/>
</dbReference>
<feature type="domain" description="Peptidase S9 prolyl oligopeptidase catalytic" evidence="2">
    <location>
        <begin position="39"/>
        <end position="143"/>
    </location>
</feature>
<dbReference type="Gene3D" id="3.40.50.1820">
    <property type="entry name" value="alpha/beta hydrolase"/>
    <property type="match status" value="1"/>
</dbReference>
<protein>
    <recommendedName>
        <fullName evidence="2">Peptidase S9 prolyl oligopeptidase catalytic domain-containing protein</fullName>
    </recommendedName>
</protein>
<sequence length="157" mass="17529">MRRRGERDRSRPQRGQILMDSTPARPSLLTPLGGRFFFALTQYPSLWAAGASLWGIWDAREIQRMAAPMKAVSRFSEAWLDARSPLAQIKQLQAPVLILHGAHESTSTVQEVQSVKEQLTGLGRVCDVHVFADAGHGLPQETQACCERLLCFLRQSC</sequence>
<evidence type="ECO:0000256" key="1">
    <source>
        <dbReference type="SAM" id="MobiDB-lite"/>
    </source>
</evidence>
<organism evidence="3">
    <name type="scientific">Thermosporothrix sp. COM3</name>
    <dbReference type="NCBI Taxonomy" id="2490863"/>
    <lineage>
        <taxon>Bacteria</taxon>
        <taxon>Bacillati</taxon>
        <taxon>Chloroflexota</taxon>
        <taxon>Ktedonobacteria</taxon>
        <taxon>Ktedonobacterales</taxon>
        <taxon>Thermosporotrichaceae</taxon>
        <taxon>Thermosporothrix</taxon>
    </lineage>
</organism>
<accession>A0A455SXE3</accession>
<dbReference type="AlphaFoldDB" id="A0A455SXE3"/>